<name>M8DWP9_9BACL</name>
<evidence type="ECO:0000313" key="4">
    <source>
        <dbReference type="EMBL" id="EMT51441.1"/>
    </source>
</evidence>
<dbReference type="SUPFAM" id="SSF55729">
    <property type="entry name" value="Acyl-CoA N-acyltransferases (Nat)"/>
    <property type="match status" value="1"/>
</dbReference>
<keyword evidence="2" id="KW-0012">Acyltransferase</keyword>
<dbReference type="PANTHER" id="PTHR43420">
    <property type="entry name" value="ACETYLTRANSFERASE"/>
    <property type="match status" value="1"/>
</dbReference>
<dbReference type="InterPro" id="IPR000182">
    <property type="entry name" value="GNAT_dom"/>
</dbReference>
<evidence type="ECO:0000256" key="1">
    <source>
        <dbReference type="ARBA" id="ARBA00022679"/>
    </source>
</evidence>
<accession>M8DWP9</accession>
<protein>
    <submittedName>
        <fullName evidence="4">Acetyltransferase</fullName>
    </submittedName>
</protein>
<dbReference type="Proteomes" id="UP000012081">
    <property type="component" value="Unassembled WGS sequence"/>
</dbReference>
<dbReference type="GO" id="GO:0016747">
    <property type="term" value="F:acyltransferase activity, transferring groups other than amino-acyl groups"/>
    <property type="evidence" value="ECO:0007669"/>
    <property type="project" value="InterPro"/>
</dbReference>
<dbReference type="RefSeq" id="WP_003389902.1">
    <property type="nucleotide sequence ID" value="NZ_APBN01000008.1"/>
</dbReference>
<dbReference type="InterPro" id="IPR016181">
    <property type="entry name" value="Acyl_CoA_acyltransferase"/>
</dbReference>
<dbReference type="CDD" id="cd04301">
    <property type="entry name" value="NAT_SF"/>
    <property type="match status" value="1"/>
</dbReference>
<sequence length="174" mass="19324">MSELHNITIRTLGSEDAERFIALRLEALKANPEAFSTTYEETIQDKNLLDTWKTRLTPTLDLFTMGAFVGDTLVAVATLKRETYVKLRHKASLVGVYTTPAQRGKGIAKKLISAIIEKAKELDGLEQINLTVASDNEAARHLYLSLGFQVFGTEKNALKQNGVYSDEDYMALAL</sequence>
<gene>
    <name evidence="4" type="ORF">I532_17848</name>
</gene>
<organism evidence="4 5">
    <name type="scientific">Brevibacillus borstelensis AK1</name>
    <dbReference type="NCBI Taxonomy" id="1300222"/>
    <lineage>
        <taxon>Bacteria</taxon>
        <taxon>Bacillati</taxon>
        <taxon>Bacillota</taxon>
        <taxon>Bacilli</taxon>
        <taxon>Bacillales</taxon>
        <taxon>Paenibacillaceae</taxon>
        <taxon>Brevibacillus</taxon>
    </lineage>
</organism>
<evidence type="ECO:0000256" key="2">
    <source>
        <dbReference type="ARBA" id="ARBA00023315"/>
    </source>
</evidence>
<dbReference type="STRING" id="1300222.I532_17848"/>
<keyword evidence="5" id="KW-1185">Reference proteome</keyword>
<dbReference type="InterPro" id="IPR050680">
    <property type="entry name" value="YpeA/RimI_acetyltransf"/>
</dbReference>
<feature type="domain" description="N-acetyltransferase" evidence="3">
    <location>
        <begin position="7"/>
        <end position="174"/>
    </location>
</feature>
<dbReference type="EMBL" id="APBN01000008">
    <property type="protein sequence ID" value="EMT51441.1"/>
    <property type="molecule type" value="Genomic_DNA"/>
</dbReference>
<dbReference type="AlphaFoldDB" id="M8DWP9"/>
<proteinExistence type="predicted"/>
<dbReference type="Pfam" id="PF00583">
    <property type="entry name" value="Acetyltransf_1"/>
    <property type="match status" value="1"/>
</dbReference>
<evidence type="ECO:0000313" key="5">
    <source>
        <dbReference type="Proteomes" id="UP000012081"/>
    </source>
</evidence>
<dbReference type="PROSITE" id="PS51186">
    <property type="entry name" value="GNAT"/>
    <property type="match status" value="1"/>
</dbReference>
<keyword evidence="1 4" id="KW-0808">Transferase</keyword>
<evidence type="ECO:0000259" key="3">
    <source>
        <dbReference type="PROSITE" id="PS51186"/>
    </source>
</evidence>
<dbReference type="PATRIC" id="fig|1300222.3.peg.3741"/>
<comment type="caution">
    <text evidence="4">The sequence shown here is derived from an EMBL/GenBank/DDBJ whole genome shotgun (WGS) entry which is preliminary data.</text>
</comment>
<reference evidence="4 5" key="1">
    <citation type="submission" date="2013-03" db="EMBL/GenBank/DDBJ databases">
        <title>Assembly of a new bacterial strain Brevibacillus borstelensis AK1.</title>
        <authorList>
            <person name="Rajan I."/>
            <person name="PoliReddy D."/>
            <person name="Sugumar T."/>
            <person name="Rathinam K."/>
            <person name="Alqarawi S."/>
            <person name="Khalil A.B."/>
            <person name="Sivakumar N."/>
        </authorList>
    </citation>
    <scope>NUCLEOTIDE SEQUENCE [LARGE SCALE GENOMIC DNA]</scope>
    <source>
        <strain evidence="4 5">AK1</strain>
    </source>
</reference>
<dbReference type="Gene3D" id="3.40.630.30">
    <property type="match status" value="1"/>
</dbReference>